<dbReference type="PANTHER" id="PTHR33232:SF12">
    <property type="entry name" value="PROTEIN SIEVE ELEMENT OCCLUSION B-LIKE"/>
    <property type="match status" value="1"/>
</dbReference>
<evidence type="ECO:0000259" key="1">
    <source>
        <dbReference type="Pfam" id="PF14576"/>
    </source>
</evidence>
<gene>
    <name evidence="3" type="ORF">V6N11_023304</name>
</gene>
<dbReference type="EMBL" id="JBBPBN010000005">
    <property type="protein sequence ID" value="KAK9038436.1"/>
    <property type="molecule type" value="Genomic_DNA"/>
</dbReference>
<dbReference type="InterPro" id="IPR027942">
    <property type="entry name" value="SEO_N"/>
</dbReference>
<comment type="caution">
    <text evidence="3">The sequence shown here is derived from an EMBL/GenBank/DDBJ whole genome shotgun (WGS) entry which is preliminary data.</text>
</comment>
<evidence type="ECO:0000259" key="2">
    <source>
        <dbReference type="Pfam" id="PF14577"/>
    </source>
</evidence>
<evidence type="ECO:0000313" key="3">
    <source>
        <dbReference type="EMBL" id="KAK9038436.1"/>
    </source>
</evidence>
<feature type="domain" description="Sieve element occlusion N-terminal" evidence="1">
    <location>
        <begin position="16"/>
        <end position="288"/>
    </location>
</feature>
<accession>A0ABR2TM13</accession>
<protein>
    <recommendedName>
        <fullName evidence="5">Protein SIEVE ELEMENT OCCLUSION B-like</fullName>
    </recommendedName>
</protein>
<organism evidence="3 4">
    <name type="scientific">Hibiscus sabdariffa</name>
    <name type="common">roselle</name>
    <dbReference type="NCBI Taxonomy" id="183260"/>
    <lineage>
        <taxon>Eukaryota</taxon>
        <taxon>Viridiplantae</taxon>
        <taxon>Streptophyta</taxon>
        <taxon>Embryophyta</taxon>
        <taxon>Tracheophyta</taxon>
        <taxon>Spermatophyta</taxon>
        <taxon>Magnoliopsida</taxon>
        <taxon>eudicotyledons</taxon>
        <taxon>Gunneridae</taxon>
        <taxon>Pentapetalae</taxon>
        <taxon>rosids</taxon>
        <taxon>malvids</taxon>
        <taxon>Malvales</taxon>
        <taxon>Malvaceae</taxon>
        <taxon>Malvoideae</taxon>
        <taxon>Hibiscus</taxon>
    </lineage>
</organism>
<dbReference type="InterPro" id="IPR039299">
    <property type="entry name" value="SEOA"/>
</dbReference>
<sequence>METPTALPSLSEKTSDTLLGDVRTTHASDDVRAVDLKPILQIMDKILHDVGVINEKNGDNVTLKKNTTLPPFDHGMLETILADVQNVSGELSCNCPGGEDAHATTLKLLETLKTYTWNAKVVLALAAFTANLGDYWLLLQRGNANSLASSVAFLRQVPEIERVNTLREEVTKLVQAIRNLAMLNAKFVMKLHWWYFSKDTQPITDANLEITRAAYWTIHSFVRMASLLGLRNKNTSLTTEAGKALIIQLENEVSQIYDILKHHYKSCKVYIDKEIEDAYQSLLKLMQRPGGGDIVAILNRFLCGQGIDKVDIDKLRCKNVLFLITDLDISLEEITLLNELYEKTDKYEIVWLPVVDGLYDKQKFMELKAHMKWYTNVPAVLEPAVIKYIRQVWHFIKSPIAVVLTPEGEVSCQNALPLLWTWGNAAFPFTAETEKKLWHDRYGWRLDFLFDDVVDPEIRKWIAEGKLICLYGGGTMDWIQQFTTGIKVVFARIGVMVEMVYLGKNNDNEWTGNVIKKLHGHNIRVLQSERLLWARLRSMLYLYTRMSQGKTLRKHDPFMQEATKILAYDAGEGGWALLCKGAEVIVRLEGETALNIIWKYGDWENYAKRYGFLEGLSYYMEDQIIPHNCVQFKLPFVSSEIPGKLECCECGRQMEMYYMYRCLQE</sequence>
<feature type="domain" description="Sieve element occlusion C-terminal" evidence="2">
    <location>
        <begin position="433"/>
        <end position="663"/>
    </location>
</feature>
<evidence type="ECO:0008006" key="5">
    <source>
        <dbReference type="Google" id="ProtNLM"/>
    </source>
</evidence>
<dbReference type="InterPro" id="IPR027944">
    <property type="entry name" value="SEO_C"/>
</dbReference>
<name>A0ABR2TM13_9ROSI</name>
<keyword evidence="4" id="KW-1185">Reference proteome</keyword>
<dbReference type="PANTHER" id="PTHR33232">
    <property type="entry name" value="PROTEIN SIEVE ELEMENT OCCLUSION B-LIKE"/>
    <property type="match status" value="1"/>
</dbReference>
<dbReference type="Pfam" id="PF14577">
    <property type="entry name" value="SEO_C"/>
    <property type="match status" value="1"/>
</dbReference>
<dbReference type="Pfam" id="PF14576">
    <property type="entry name" value="SEO_N"/>
    <property type="match status" value="1"/>
</dbReference>
<proteinExistence type="predicted"/>
<evidence type="ECO:0000313" key="4">
    <source>
        <dbReference type="Proteomes" id="UP001396334"/>
    </source>
</evidence>
<reference evidence="3 4" key="1">
    <citation type="journal article" date="2024" name="G3 (Bethesda)">
        <title>Genome assembly of Hibiscus sabdariffa L. provides insights into metabolisms of medicinal natural products.</title>
        <authorList>
            <person name="Kim T."/>
        </authorList>
    </citation>
    <scope>NUCLEOTIDE SEQUENCE [LARGE SCALE GENOMIC DNA]</scope>
    <source>
        <strain evidence="3">TK-2024</strain>
        <tissue evidence="3">Old leaves</tissue>
    </source>
</reference>
<dbReference type="Proteomes" id="UP001396334">
    <property type="component" value="Unassembled WGS sequence"/>
</dbReference>